<comment type="caution">
    <text evidence="4">The sequence shown here is derived from an EMBL/GenBank/DDBJ whole genome shotgun (WGS) entry which is preliminary data.</text>
</comment>
<evidence type="ECO:0000256" key="1">
    <source>
        <dbReference type="SAM" id="Coils"/>
    </source>
</evidence>
<dbReference type="InterPro" id="IPR038729">
    <property type="entry name" value="Rad50/SbcC_AAA"/>
</dbReference>
<feature type="domain" description="Rad50/SbcC-type AAA" evidence="3">
    <location>
        <begin position="6"/>
        <end position="218"/>
    </location>
</feature>
<gene>
    <name evidence="4" type="ORF">ACFPQ5_13450</name>
</gene>
<dbReference type="Gene3D" id="3.40.50.300">
    <property type="entry name" value="P-loop containing nucleotide triphosphate hydrolases"/>
    <property type="match status" value="2"/>
</dbReference>
<feature type="coiled-coil region" evidence="1">
    <location>
        <begin position="467"/>
        <end position="501"/>
    </location>
</feature>
<reference evidence="5" key="1">
    <citation type="journal article" date="2019" name="Int. J. Syst. Evol. Microbiol.">
        <title>The Global Catalogue of Microorganisms (GCM) 10K type strain sequencing project: providing services to taxonomists for standard genome sequencing and annotation.</title>
        <authorList>
            <consortium name="The Broad Institute Genomics Platform"/>
            <consortium name="The Broad Institute Genome Sequencing Center for Infectious Disease"/>
            <person name="Wu L."/>
            <person name="Ma J."/>
        </authorList>
    </citation>
    <scope>NUCLEOTIDE SEQUENCE [LARGE SCALE GENOMIC DNA]</scope>
    <source>
        <strain evidence="5">CCUG 43111</strain>
    </source>
</reference>
<keyword evidence="5" id="KW-1185">Reference proteome</keyword>
<feature type="region of interest" description="Disordered" evidence="2">
    <location>
        <begin position="63"/>
        <end position="82"/>
    </location>
</feature>
<feature type="coiled-coil region" evidence="1">
    <location>
        <begin position="230"/>
        <end position="295"/>
    </location>
</feature>
<dbReference type="Pfam" id="PF13476">
    <property type="entry name" value="AAA_23"/>
    <property type="match status" value="1"/>
</dbReference>
<dbReference type="Proteomes" id="UP001596101">
    <property type="component" value="Unassembled WGS sequence"/>
</dbReference>
<evidence type="ECO:0000256" key="2">
    <source>
        <dbReference type="SAM" id="MobiDB-lite"/>
    </source>
</evidence>
<dbReference type="RefSeq" id="WP_379756270.1">
    <property type="nucleotide sequence ID" value="NZ_JBHSMR010000013.1"/>
</dbReference>
<dbReference type="InterPro" id="IPR027417">
    <property type="entry name" value="P-loop_NTPase"/>
</dbReference>
<organism evidence="4 5">
    <name type="scientific">Massilia suwonensis</name>
    <dbReference type="NCBI Taxonomy" id="648895"/>
    <lineage>
        <taxon>Bacteria</taxon>
        <taxon>Pseudomonadati</taxon>
        <taxon>Pseudomonadota</taxon>
        <taxon>Betaproteobacteria</taxon>
        <taxon>Burkholderiales</taxon>
        <taxon>Oxalobacteraceae</taxon>
        <taxon>Telluria group</taxon>
        <taxon>Massilia</taxon>
    </lineage>
</organism>
<evidence type="ECO:0000259" key="3">
    <source>
        <dbReference type="Pfam" id="PF13476"/>
    </source>
</evidence>
<dbReference type="Pfam" id="PF13558">
    <property type="entry name" value="SbcC_Walker_B"/>
    <property type="match status" value="1"/>
</dbReference>
<dbReference type="PANTHER" id="PTHR32114">
    <property type="entry name" value="ABC TRANSPORTER ABCH.3"/>
    <property type="match status" value="1"/>
</dbReference>
<protein>
    <submittedName>
        <fullName evidence="4">AAA family ATPase</fullName>
    </submittedName>
</protein>
<proteinExistence type="predicted"/>
<dbReference type="SUPFAM" id="SSF52540">
    <property type="entry name" value="P-loop containing nucleoside triphosphate hydrolases"/>
    <property type="match status" value="1"/>
</dbReference>
<evidence type="ECO:0000313" key="4">
    <source>
        <dbReference type="EMBL" id="MFC5479202.1"/>
    </source>
</evidence>
<dbReference type="PANTHER" id="PTHR32114:SF2">
    <property type="entry name" value="ABC TRANSPORTER ABCH.3"/>
    <property type="match status" value="1"/>
</dbReference>
<sequence length="1253" mass="134440">MKILRISGRNLASLAGEFCVDFESEPLASSGLFAICGPTGAGKSTLLDALCLALYGNTPRLQQRSSRGALPDAGGESVSTTDARNLLRRGSAEGYAEVDFIGNDGVHYRARWSVRRSRNKVSGLLQASNMTLHRLPEMVALGGTKTEAQAEIAARIGLSFEQFTRSVLLAQNEFSAFLKTDENERGELLETLTGSAVYSEISKRAYERYKQEQDAVRRLTSRLADHAPLAQEARAELDAERAAADVALQAVDVRRALLEAQLRWHQESERLRQSEAQAETLLQEARTQVESAGERRLRLATLDEVQAARPLMAELARLDAERVQVETTLANGQGELERAAEGARLALQEAQGATQALEAAEAAQLAAAAQLDAAKALDATIATLAGSHAQLAGRRDESAAEVARTRALLLEAEARLTQTREAEARSAAWLNDHRRHEALAAQWPRWDKLFAQAAQAAANEETSLAALARAERARVNAAATAQAAQEAFDAAALRIAELEAARQAAAQALAGFDPDALGAERQRFDARREQLGAAVRLAKGLHTAREHLARIDAELERTRAARSAAETQLAAAVAAEPALTGAMAQAEQALSAAELACAGDVAALRASLVEGDPCPVCGSEAHPYAHQDARLNAVFELLRTQVAERRAEVQRNLSEQATRRAQFASNGERLATLADERSALAADLAEFDAAWSANPVSNEAPPAGERQPWFEAQMSGVREALEAIDARQQAARRAMQARETAQASFEAATAEQTRLREAALKAQSALGTLDSEHKASSAQLERERAALAAVLADLDPVLLEASGEGWQALWRRNPVQWQAARAAEAKAWTLQSTQLGEQRAALAALEAAQREAAVRAEHAAGAAAAALDACARSEAELRERRASRAALFEGRAVGEVEQDLRRAVAAARDLLTARQAAAGEAAQRETRVRSALTQAQERIGTLQDDARDAAARLADWLEDYAAHHADLEPVENQARLATLLGVGAAWLAQERAALAELEAALSKATTVLAERRNQRALHEESAAPDGAMQDGAAVADALQAVLEERSAVHERATSLRLQAAQDDERRVRAQSMLAEIERQQAIEARWGRLSELIGSADGKKFRNYAQQFTLDVLLGYANSHLNQLARRYRLERVDNAGAPSLALMVRDQDMGGEIRSVNSLSGGESFLVSLALALGLASLSSNRVRVESLFIDEGFGSLDSDTLGIAMDALDALQAMGRKVGVISHVQEMTERIAAKIQVRPTGGGSSAVSVGT</sequence>
<accession>A0ABW0MPM5</accession>
<evidence type="ECO:0000313" key="5">
    <source>
        <dbReference type="Proteomes" id="UP001596101"/>
    </source>
</evidence>
<feature type="coiled-coil region" evidence="1">
    <location>
        <begin position="987"/>
        <end position="1014"/>
    </location>
</feature>
<keyword evidence="1" id="KW-0175">Coiled coil</keyword>
<name>A0ABW0MPM5_9BURK</name>
<dbReference type="EMBL" id="JBHSMR010000013">
    <property type="protein sequence ID" value="MFC5479202.1"/>
    <property type="molecule type" value="Genomic_DNA"/>
</dbReference>